<proteinExistence type="predicted"/>
<keyword evidence="2" id="KW-1185">Reference proteome</keyword>
<protein>
    <submittedName>
        <fullName evidence="1">Uncharacterized protein</fullName>
    </submittedName>
</protein>
<accession>A0A840DVM6</accession>
<name>A0A840DVM6_9BACL</name>
<dbReference type="Proteomes" id="UP000559598">
    <property type="component" value="Unassembled WGS sequence"/>
</dbReference>
<dbReference type="EMBL" id="JACIDE010000005">
    <property type="protein sequence ID" value="MBB4073136.1"/>
    <property type="molecule type" value="Genomic_DNA"/>
</dbReference>
<comment type="caution">
    <text evidence="1">The sequence shown here is derived from an EMBL/GenBank/DDBJ whole genome shotgun (WGS) entry which is preliminary data.</text>
</comment>
<evidence type="ECO:0000313" key="2">
    <source>
        <dbReference type="Proteomes" id="UP000559598"/>
    </source>
</evidence>
<evidence type="ECO:0000313" key="1">
    <source>
        <dbReference type="EMBL" id="MBB4073136.1"/>
    </source>
</evidence>
<reference evidence="1 2" key="1">
    <citation type="submission" date="2020-08" db="EMBL/GenBank/DDBJ databases">
        <title>Genomic Encyclopedia of Type Strains, Phase IV (KMG-IV): sequencing the most valuable type-strain genomes for metagenomic binning, comparative biology and taxonomic classification.</title>
        <authorList>
            <person name="Goeker M."/>
        </authorList>
    </citation>
    <scope>NUCLEOTIDE SEQUENCE [LARGE SCALE GENOMIC DNA]</scope>
    <source>
        <strain evidence="1 2">DSM 17075</strain>
    </source>
</reference>
<sequence>MVEIYDSDNIPDGYIAANVPPKMIAVEMMTVPIWRIANMQWSKIKRSMV</sequence>
<organism evidence="1 2">
    <name type="scientific">Anoxybacteroides voinovskiense</name>
    <dbReference type="NCBI Taxonomy" id="230470"/>
    <lineage>
        <taxon>Bacteria</taxon>
        <taxon>Bacillati</taxon>
        <taxon>Bacillota</taxon>
        <taxon>Bacilli</taxon>
        <taxon>Bacillales</taxon>
        <taxon>Anoxybacillaceae</taxon>
        <taxon>Anoxybacteroides</taxon>
    </lineage>
</organism>
<dbReference type="AlphaFoldDB" id="A0A840DVM6"/>
<gene>
    <name evidence="1" type="ORF">GGR02_000897</name>
</gene>